<evidence type="ECO:0000313" key="1">
    <source>
        <dbReference type="EMBL" id="QWU87403.1"/>
    </source>
</evidence>
<proteinExistence type="predicted"/>
<dbReference type="Proteomes" id="UP000825434">
    <property type="component" value="Chromosome 2"/>
</dbReference>
<accession>A0ABX8I866</accession>
<keyword evidence="2" id="KW-1185">Reference proteome</keyword>
<evidence type="ECO:0000313" key="2">
    <source>
        <dbReference type="Proteomes" id="UP000825434"/>
    </source>
</evidence>
<sequence>MHPLGKSCSWSDGRIVKSLFLLIYLCSTLSNLVFPHTHLNSYVTGEVDEFLVPKLHKTINAIEALLQGKTTGLEQMLPETWPHATYDVYFNGLCRVNDDSSTVCYQGTNIEDLIAGDIGLQIAQYNHMENPNAFRREFISTFHEIKQELIYAVESRRFYSSETEICPAERPS</sequence>
<gene>
    <name evidence="1" type="ORF">CA3LBN_001668</name>
</gene>
<dbReference type="EMBL" id="CP076662">
    <property type="protein sequence ID" value="QWU87403.1"/>
    <property type="molecule type" value="Genomic_DNA"/>
</dbReference>
<name>A0ABX8I866_9ASCO</name>
<protein>
    <submittedName>
        <fullName evidence="1">Uncharacterized protein</fullName>
    </submittedName>
</protein>
<organism evidence="1 2">
    <name type="scientific">Candidozyma haemuli</name>
    <dbReference type="NCBI Taxonomy" id="45357"/>
    <lineage>
        <taxon>Eukaryota</taxon>
        <taxon>Fungi</taxon>
        <taxon>Dikarya</taxon>
        <taxon>Ascomycota</taxon>
        <taxon>Saccharomycotina</taxon>
        <taxon>Pichiomycetes</taxon>
        <taxon>Metschnikowiaceae</taxon>
        <taxon>Candidozyma</taxon>
    </lineage>
</organism>
<reference evidence="1 2" key="1">
    <citation type="submission" date="2021-06" db="EMBL/GenBank/DDBJ databases">
        <title>Candida outbreak in Lebanon.</title>
        <authorList>
            <person name="Finianos M."/>
        </authorList>
    </citation>
    <scope>NUCLEOTIDE SEQUENCE [LARGE SCALE GENOMIC DNA]</scope>
    <source>
        <strain evidence="1">CA3LBN</strain>
    </source>
</reference>